<reference evidence="2 3" key="1">
    <citation type="submission" date="2019-01" db="EMBL/GenBank/DDBJ databases">
        <title>Draft Genome and Complete Hox-Cluster Characterization of the Sterlet Sturgeon (Acipenser ruthenus).</title>
        <authorList>
            <person name="Wei Q."/>
        </authorList>
    </citation>
    <scope>NUCLEOTIDE SEQUENCE [LARGE SCALE GENOMIC DNA]</scope>
    <source>
        <strain evidence="2">WHYD16114868_AA</strain>
        <tissue evidence="2">Blood</tissue>
    </source>
</reference>
<dbReference type="Proteomes" id="UP000289886">
    <property type="component" value="Unassembled WGS sequence"/>
</dbReference>
<evidence type="ECO:0008006" key="4">
    <source>
        <dbReference type="Google" id="ProtNLM"/>
    </source>
</evidence>
<name>A0A444U7Z4_ACIRT</name>
<keyword evidence="3" id="KW-1185">Reference proteome</keyword>
<sequence>MSQSQKKRSAELPLSPNKASKPVVAPEMSAMFGMFKEELTRQLSAFKGKLDLKLQALRDEFVKMINTEISAVKKEIGAVKSDLSSIRAATDSSVNANDMLTARLDRVEDEGARQQDRARCNNLRIVGLKEGAKGDDPVGFLTKMLPQLPSLAGRNLEVVQLAAYSVSSPPISALVFDSYD</sequence>
<accession>A0A444U7Z4</accession>
<feature type="region of interest" description="Disordered" evidence="1">
    <location>
        <begin position="1"/>
        <end position="21"/>
    </location>
</feature>
<organism evidence="2 3">
    <name type="scientific">Acipenser ruthenus</name>
    <name type="common">Sterlet sturgeon</name>
    <dbReference type="NCBI Taxonomy" id="7906"/>
    <lineage>
        <taxon>Eukaryota</taxon>
        <taxon>Metazoa</taxon>
        <taxon>Chordata</taxon>
        <taxon>Craniata</taxon>
        <taxon>Vertebrata</taxon>
        <taxon>Euteleostomi</taxon>
        <taxon>Actinopterygii</taxon>
        <taxon>Chondrostei</taxon>
        <taxon>Acipenseriformes</taxon>
        <taxon>Acipenseridae</taxon>
        <taxon>Acipenser</taxon>
    </lineage>
</organism>
<evidence type="ECO:0000256" key="1">
    <source>
        <dbReference type="SAM" id="MobiDB-lite"/>
    </source>
</evidence>
<gene>
    <name evidence="2" type="ORF">EOD39_1769</name>
</gene>
<proteinExistence type="predicted"/>
<comment type="caution">
    <text evidence="2">The sequence shown here is derived from an EMBL/GenBank/DDBJ whole genome shotgun (WGS) entry which is preliminary data.</text>
</comment>
<protein>
    <recommendedName>
        <fullName evidence="4">LINE-1 type transposase domain-containing protein 1</fullName>
    </recommendedName>
</protein>
<evidence type="ECO:0000313" key="3">
    <source>
        <dbReference type="Proteomes" id="UP000289886"/>
    </source>
</evidence>
<dbReference type="AlphaFoldDB" id="A0A444U7Z4"/>
<evidence type="ECO:0000313" key="2">
    <source>
        <dbReference type="EMBL" id="RXM31322.1"/>
    </source>
</evidence>
<dbReference type="EMBL" id="SCEB01215101">
    <property type="protein sequence ID" value="RXM31322.1"/>
    <property type="molecule type" value="Genomic_DNA"/>
</dbReference>